<protein>
    <submittedName>
        <fullName evidence="4">Homoserine O-acetyltransferase</fullName>
    </submittedName>
</protein>
<dbReference type="Proteomes" id="UP000243887">
    <property type="component" value="Unassembled WGS sequence"/>
</dbReference>
<dbReference type="OrthoDB" id="9800754at2"/>
<feature type="active site" evidence="2">
    <location>
        <position position="270"/>
    </location>
</feature>
<dbReference type="EMBL" id="FORU01000012">
    <property type="protein sequence ID" value="SFJ64258.1"/>
    <property type="molecule type" value="Genomic_DNA"/>
</dbReference>
<dbReference type="SUPFAM" id="SSF53474">
    <property type="entry name" value="alpha/beta-Hydrolases"/>
    <property type="match status" value="1"/>
</dbReference>
<keyword evidence="5" id="KW-1185">Reference proteome</keyword>
<name>A0A1I3SZG4_9FLAO</name>
<evidence type="ECO:0000313" key="4">
    <source>
        <dbReference type="EMBL" id="SFJ64258.1"/>
    </source>
</evidence>
<dbReference type="GO" id="GO:0009086">
    <property type="term" value="P:methionine biosynthetic process"/>
    <property type="evidence" value="ECO:0007669"/>
    <property type="project" value="TreeGrafter"/>
</dbReference>
<feature type="domain" description="AB hydrolase-1" evidence="3">
    <location>
        <begin position="37"/>
        <end position="157"/>
    </location>
</feature>
<dbReference type="PANTHER" id="PTHR32268">
    <property type="entry name" value="HOMOSERINE O-ACETYLTRANSFERASE"/>
    <property type="match status" value="1"/>
</dbReference>
<reference evidence="5" key="1">
    <citation type="submission" date="2016-10" db="EMBL/GenBank/DDBJ databases">
        <authorList>
            <person name="Varghese N."/>
            <person name="Submissions S."/>
        </authorList>
    </citation>
    <scope>NUCLEOTIDE SEQUENCE [LARGE SCALE GENOMIC DNA]</scope>
    <source>
        <strain evidence="5">DSM 26542</strain>
    </source>
</reference>
<dbReference type="PIRSF" id="PIRSF000443">
    <property type="entry name" value="Homoser_Ac_trans"/>
    <property type="match status" value="1"/>
</dbReference>
<sequence>MSQLQVLPTISFQLQNGVDQQLNVTYQLFGQALHQAPIVLVNHALTGNSQVAREEGWWSNLIGETKVIDLNRFTVIAFNIPGNGFDKEDKNLIHNYKEYTTKDIATIYWKSLEQIGINELFALIGGSLGGAIAWEMALLEPKKIKHLIPIATNIKASDWLIGNAHIQESILNQQEQPLEKARMHAMLLYRTPESIQEKFKGTYNENKNCYAVEDWLNYHGDSLQKRFTLASYKMMNHLLRTIGQELTSEDLEQFAKTTSVTIHCIYVDSDYMFTSREQINTVQSIANHKKDIHLYSIQSIHGHDAFLIEYEQLNTLLQPIFKKA</sequence>
<dbReference type="STRING" id="1150112.SAMN04487893_11217"/>
<dbReference type="PANTHER" id="PTHR32268:SF11">
    <property type="entry name" value="HOMOSERINE O-ACETYLTRANSFERASE"/>
    <property type="match status" value="1"/>
</dbReference>
<dbReference type="GO" id="GO:0009092">
    <property type="term" value="P:homoserine metabolic process"/>
    <property type="evidence" value="ECO:0007669"/>
    <property type="project" value="TreeGrafter"/>
</dbReference>
<dbReference type="InterPro" id="IPR008220">
    <property type="entry name" value="HAT_MetX-like"/>
</dbReference>
<dbReference type="Pfam" id="PF00561">
    <property type="entry name" value="Abhydrolase_1"/>
    <property type="match status" value="1"/>
</dbReference>
<dbReference type="Gene3D" id="3.40.50.1820">
    <property type="entry name" value="alpha/beta hydrolase"/>
    <property type="match status" value="1"/>
</dbReference>
<accession>A0A1I3SZG4</accession>
<dbReference type="AlphaFoldDB" id="A0A1I3SZG4"/>
<evidence type="ECO:0000256" key="2">
    <source>
        <dbReference type="PIRSR" id="PIRSR000443-1"/>
    </source>
</evidence>
<keyword evidence="1 4" id="KW-0808">Transferase</keyword>
<evidence type="ECO:0000259" key="3">
    <source>
        <dbReference type="Pfam" id="PF00561"/>
    </source>
</evidence>
<evidence type="ECO:0000313" key="5">
    <source>
        <dbReference type="Proteomes" id="UP000243887"/>
    </source>
</evidence>
<dbReference type="InterPro" id="IPR000073">
    <property type="entry name" value="AB_hydrolase_1"/>
</dbReference>
<evidence type="ECO:0000256" key="1">
    <source>
        <dbReference type="ARBA" id="ARBA00022679"/>
    </source>
</evidence>
<feature type="active site" description="Nucleophile" evidence="2">
    <location>
        <position position="127"/>
    </location>
</feature>
<dbReference type="GO" id="GO:0004414">
    <property type="term" value="F:homoserine O-acetyltransferase activity"/>
    <property type="evidence" value="ECO:0007669"/>
    <property type="project" value="TreeGrafter"/>
</dbReference>
<dbReference type="RefSeq" id="WP_090679873.1">
    <property type="nucleotide sequence ID" value="NZ_FORU01000012.1"/>
</dbReference>
<gene>
    <name evidence="4" type="ORF">SAMN04487893_11217</name>
</gene>
<proteinExistence type="predicted"/>
<dbReference type="InterPro" id="IPR029058">
    <property type="entry name" value="AB_hydrolase_fold"/>
</dbReference>
<feature type="active site" evidence="2">
    <location>
        <position position="303"/>
    </location>
</feature>
<organism evidence="4 5">
    <name type="scientific">Myroides guanonis</name>
    <dbReference type="NCBI Taxonomy" id="1150112"/>
    <lineage>
        <taxon>Bacteria</taxon>
        <taxon>Pseudomonadati</taxon>
        <taxon>Bacteroidota</taxon>
        <taxon>Flavobacteriia</taxon>
        <taxon>Flavobacteriales</taxon>
        <taxon>Flavobacteriaceae</taxon>
        <taxon>Myroides</taxon>
    </lineage>
</organism>